<dbReference type="HOGENOM" id="CLU_133992_0_0_1"/>
<dbReference type="OrthoDB" id="4062651at2759"/>
<reference evidence="3" key="2">
    <citation type="submission" date="2015-01" db="EMBL/GenBank/DDBJ databases">
        <title>Evolutionary Origins and Diversification of the Mycorrhizal Mutualists.</title>
        <authorList>
            <consortium name="DOE Joint Genome Institute"/>
            <consortium name="Mycorrhizal Genomics Consortium"/>
            <person name="Kohler A."/>
            <person name="Kuo A."/>
            <person name="Nagy L.G."/>
            <person name="Floudas D."/>
            <person name="Copeland A."/>
            <person name="Barry K.W."/>
            <person name="Cichocki N."/>
            <person name="Veneault-Fourrey C."/>
            <person name="LaButti K."/>
            <person name="Lindquist E.A."/>
            <person name="Lipzen A."/>
            <person name="Lundell T."/>
            <person name="Morin E."/>
            <person name="Murat C."/>
            <person name="Riley R."/>
            <person name="Ohm R."/>
            <person name="Sun H."/>
            <person name="Tunlid A."/>
            <person name="Henrissat B."/>
            <person name="Grigoriev I.V."/>
            <person name="Hibbett D.S."/>
            <person name="Martin F."/>
        </authorList>
    </citation>
    <scope>NUCLEOTIDE SEQUENCE [LARGE SCALE GENOMIC DNA]</scope>
    <source>
        <strain evidence="3">MUT 4182</strain>
    </source>
</reference>
<proteinExistence type="predicted"/>
<dbReference type="Proteomes" id="UP000054248">
    <property type="component" value="Unassembled WGS sequence"/>
</dbReference>
<protein>
    <recommendedName>
        <fullName evidence="1">Protein kinase domain-containing protein</fullName>
    </recommendedName>
</protein>
<dbReference type="GO" id="GO:0004672">
    <property type="term" value="F:protein kinase activity"/>
    <property type="evidence" value="ECO:0007669"/>
    <property type="project" value="InterPro"/>
</dbReference>
<dbReference type="GO" id="GO:0005524">
    <property type="term" value="F:ATP binding"/>
    <property type="evidence" value="ECO:0007669"/>
    <property type="project" value="InterPro"/>
</dbReference>
<dbReference type="InterPro" id="IPR011009">
    <property type="entry name" value="Kinase-like_dom_sf"/>
</dbReference>
<dbReference type="Gene3D" id="1.10.510.10">
    <property type="entry name" value="Transferase(Phosphotransferase) domain 1"/>
    <property type="match status" value="1"/>
</dbReference>
<feature type="domain" description="Protein kinase" evidence="1">
    <location>
        <begin position="26"/>
        <end position="163"/>
    </location>
</feature>
<sequence>MFRSTYWDEEFNKLAGLKIDRRRLVIVDHDYQSSGGYGIVRQAELHHSAYLPAWLSSRQYGPPQSVAVKQIKISAVDNMPDVKRAFTEEVLVWSRLEAHPGIAKFLGFYADFKRGEAWLLSPWEPNGNVGDFVHAHKLEVPEKLSLLFSTSWTHRFAMETSNP</sequence>
<accession>A0A0C3QEP1</accession>
<dbReference type="PROSITE" id="PS50011">
    <property type="entry name" value="PROTEIN_KINASE_DOM"/>
    <property type="match status" value="1"/>
</dbReference>
<dbReference type="InterPro" id="IPR000719">
    <property type="entry name" value="Prot_kinase_dom"/>
</dbReference>
<organism evidence="2 3">
    <name type="scientific">Tulasnella calospora MUT 4182</name>
    <dbReference type="NCBI Taxonomy" id="1051891"/>
    <lineage>
        <taxon>Eukaryota</taxon>
        <taxon>Fungi</taxon>
        <taxon>Dikarya</taxon>
        <taxon>Basidiomycota</taxon>
        <taxon>Agaricomycotina</taxon>
        <taxon>Agaricomycetes</taxon>
        <taxon>Cantharellales</taxon>
        <taxon>Tulasnellaceae</taxon>
        <taxon>Tulasnella</taxon>
    </lineage>
</organism>
<evidence type="ECO:0000313" key="2">
    <source>
        <dbReference type="EMBL" id="KIO23534.1"/>
    </source>
</evidence>
<name>A0A0C3QEP1_9AGAM</name>
<dbReference type="SUPFAM" id="SSF56112">
    <property type="entry name" value="Protein kinase-like (PK-like)"/>
    <property type="match status" value="1"/>
</dbReference>
<dbReference type="AlphaFoldDB" id="A0A0C3QEP1"/>
<evidence type="ECO:0000313" key="3">
    <source>
        <dbReference type="Proteomes" id="UP000054248"/>
    </source>
</evidence>
<dbReference type="EMBL" id="KN823082">
    <property type="protein sequence ID" value="KIO23534.1"/>
    <property type="molecule type" value="Genomic_DNA"/>
</dbReference>
<gene>
    <name evidence="2" type="ORF">M407DRAFT_26987</name>
</gene>
<dbReference type="STRING" id="1051891.A0A0C3QEP1"/>
<keyword evidence="3" id="KW-1185">Reference proteome</keyword>
<reference evidence="2 3" key="1">
    <citation type="submission" date="2014-04" db="EMBL/GenBank/DDBJ databases">
        <authorList>
            <consortium name="DOE Joint Genome Institute"/>
            <person name="Kuo A."/>
            <person name="Girlanda M."/>
            <person name="Perotto S."/>
            <person name="Kohler A."/>
            <person name="Nagy L.G."/>
            <person name="Floudas D."/>
            <person name="Copeland A."/>
            <person name="Barry K.W."/>
            <person name="Cichocki N."/>
            <person name="Veneault-Fourrey C."/>
            <person name="LaButti K."/>
            <person name="Lindquist E.A."/>
            <person name="Lipzen A."/>
            <person name="Lundell T."/>
            <person name="Morin E."/>
            <person name="Murat C."/>
            <person name="Sun H."/>
            <person name="Tunlid A."/>
            <person name="Henrissat B."/>
            <person name="Grigoriev I.V."/>
            <person name="Hibbett D.S."/>
            <person name="Martin F."/>
            <person name="Nordberg H.P."/>
            <person name="Cantor M.N."/>
            <person name="Hua S.X."/>
        </authorList>
    </citation>
    <scope>NUCLEOTIDE SEQUENCE [LARGE SCALE GENOMIC DNA]</scope>
    <source>
        <strain evidence="2 3">MUT 4182</strain>
    </source>
</reference>
<evidence type="ECO:0000259" key="1">
    <source>
        <dbReference type="PROSITE" id="PS50011"/>
    </source>
</evidence>